<reference evidence="1 2" key="1">
    <citation type="journal article" date="2014" name="BMC Genomics">
        <title>The genome of the intracellular bacterium of the coastal bivalve, Solemya velum: a blueprint for thriving in and out of symbiosis.</title>
        <authorList>
            <person name="Dmytrenko O."/>
            <person name="Russell S.L."/>
            <person name="Loo W.T."/>
            <person name="Fontanez K.M."/>
            <person name="Liao L."/>
            <person name="Roeselers G."/>
            <person name="Sharma R."/>
            <person name="Stewart F.J."/>
            <person name="Newton I.L."/>
            <person name="Woyke T."/>
            <person name="Wu D."/>
            <person name="Lang J.M."/>
            <person name="Eisen J.A."/>
            <person name="Cavanaugh C.M."/>
        </authorList>
    </citation>
    <scope>NUCLEOTIDE SEQUENCE [LARGE SCALE GENOMIC DNA]</scope>
    <source>
        <strain evidence="1 2">WH</strain>
    </source>
</reference>
<dbReference type="Proteomes" id="UP000030856">
    <property type="component" value="Unassembled WGS sequence"/>
</dbReference>
<gene>
    <name evidence="1" type="ORF">JV46_17770</name>
</gene>
<organism evidence="1 2">
    <name type="scientific">Solemya velum gill symbiont</name>
    <dbReference type="NCBI Taxonomy" id="2340"/>
    <lineage>
        <taxon>Bacteria</taxon>
        <taxon>Pseudomonadati</taxon>
        <taxon>Pseudomonadota</taxon>
        <taxon>Gammaproteobacteria</taxon>
        <taxon>sulfur-oxidizing symbionts</taxon>
    </lineage>
</organism>
<dbReference type="Pfam" id="PF01963">
    <property type="entry name" value="TraB_PrgY_gumN"/>
    <property type="match status" value="1"/>
</dbReference>
<dbReference type="EMBL" id="JRAA01000001">
    <property type="protein sequence ID" value="KHF26570.1"/>
    <property type="molecule type" value="Genomic_DNA"/>
</dbReference>
<dbReference type="RefSeq" id="WP_080748978.1">
    <property type="nucleotide sequence ID" value="NZ_JRAA01000001.1"/>
</dbReference>
<evidence type="ECO:0000313" key="2">
    <source>
        <dbReference type="Proteomes" id="UP000030856"/>
    </source>
</evidence>
<dbReference type="STRING" id="2340.JV46_17770"/>
<evidence type="ECO:0008006" key="3">
    <source>
        <dbReference type="Google" id="ProtNLM"/>
    </source>
</evidence>
<dbReference type="AlphaFoldDB" id="A0A0B0HBX9"/>
<name>A0A0B0HBX9_SOVGS</name>
<dbReference type="InterPro" id="IPR002816">
    <property type="entry name" value="TraB/PrgY/GumN_fam"/>
</dbReference>
<dbReference type="OrthoDB" id="357294at2"/>
<proteinExistence type="predicted"/>
<comment type="caution">
    <text evidence="1">The sequence shown here is derived from an EMBL/GenBank/DDBJ whole genome shotgun (WGS) entry which is preliminary data.</text>
</comment>
<keyword evidence="2" id="KW-1185">Reference proteome</keyword>
<accession>A0A0B0HBX9</accession>
<sequence>MIVVGAAHLVGEQSLVAMLKSKGYAVSRIQ</sequence>
<protein>
    <recommendedName>
        <fullName evidence="3">TraB/GumN family protein</fullName>
    </recommendedName>
</protein>
<evidence type="ECO:0000313" key="1">
    <source>
        <dbReference type="EMBL" id="KHF26570.1"/>
    </source>
</evidence>